<reference evidence="1" key="1">
    <citation type="submission" date="2023-10" db="EMBL/GenBank/DDBJ databases">
        <title>Genome assembly of Pristionchus species.</title>
        <authorList>
            <person name="Yoshida K."/>
            <person name="Sommer R.J."/>
        </authorList>
    </citation>
    <scope>NUCLEOTIDE SEQUENCE</scope>
    <source>
        <strain evidence="1">RS0144</strain>
    </source>
</reference>
<feature type="non-terminal residue" evidence="1">
    <location>
        <position position="1"/>
    </location>
</feature>
<comment type="caution">
    <text evidence="1">The sequence shown here is derived from an EMBL/GenBank/DDBJ whole genome shotgun (WGS) entry which is preliminary data.</text>
</comment>
<proteinExistence type="predicted"/>
<feature type="non-terminal residue" evidence="1">
    <location>
        <position position="70"/>
    </location>
</feature>
<name>A0AAV5U5F5_9BILA</name>
<dbReference type="EMBL" id="BTSX01000005">
    <property type="protein sequence ID" value="GMT02074.1"/>
    <property type="molecule type" value="Genomic_DNA"/>
</dbReference>
<evidence type="ECO:0000313" key="1">
    <source>
        <dbReference type="EMBL" id="GMT02074.1"/>
    </source>
</evidence>
<keyword evidence="2" id="KW-1185">Reference proteome</keyword>
<accession>A0AAV5U5F5</accession>
<organism evidence="1 2">
    <name type="scientific">Pristionchus entomophagus</name>
    <dbReference type="NCBI Taxonomy" id="358040"/>
    <lineage>
        <taxon>Eukaryota</taxon>
        <taxon>Metazoa</taxon>
        <taxon>Ecdysozoa</taxon>
        <taxon>Nematoda</taxon>
        <taxon>Chromadorea</taxon>
        <taxon>Rhabditida</taxon>
        <taxon>Rhabditina</taxon>
        <taxon>Diplogasteromorpha</taxon>
        <taxon>Diplogasteroidea</taxon>
        <taxon>Neodiplogasteridae</taxon>
        <taxon>Pristionchus</taxon>
    </lineage>
</organism>
<sequence>SNITYTFCSASPSGSNRRAAVLQPLGTIPSRSAGVRFGLIGLGFAATNQYNSGRLDASDFDGARSSARNV</sequence>
<protein>
    <submittedName>
        <fullName evidence="1">Uncharacterized protein</fullName>
    </submittedName>
</protein>
<dbReference type="Proteomes" id="UP001432027">
    <property type="component" value="Unassembled WGS sequence"/>
</dbReference>
<gene>
    <name evidence="1" type="ORF">PENTCL1PPCAC_24248</name>
</gene>
<dbReference type="AlphaFoldDB" id="A0AAV5U5F5"/>
<evidence type="ECO:0000313" key="2">
    <source>
        <dbReference type="Proteomes" id="UP001432027"/>
    </source>
</evidence>